<keyword evidence="16" id="KW-0675">Receptor</keyword>
<evidence type="ECO:0000256" key="8">
    <source>
        <dbReference type="ARBA" id="ARBA00023077"/>
    </source>
</evidence>
<sequence>MTKKSLLLAGACSALLSGAGLSAQAAEPSFDIGEEIVITAQRRETLLGKTPVSVTAFSGRQLQNAGIGTLDAVAIQTPNFNYVDTGLQPRYRIRGDGLQVFNDTSESPVGFAVDDIFYGAGALQRAPLYDINRVEVLRGPQGTLFGRNTTAGLVQVVTKKPTDTFEGYVQAGYGSFDDKRLEGAVSGPLADGVRGRVSFYYDKNDGWQKNLGIPGGVNWASRDVMSGRAQLGVDLGENATLLLKAAYTEDRSVAHSTGGQGTLEPGTFAPCATAQILANECVNGTGFSFGEPDPKVIYSDQDGLPNHLDFAEFSARLDWNITPYLQLVSITGYLDYDRIFAEDGDGSAQGGFLGNAEVPYTLDAQQFSQELQLRGGGDDEINWVVGGFYYNDDRTATSTVPEFLGDAIDTIGRIKTESGAVFASVNVPVTDTIGVEFGGRYTSEKKDLDLVFAFAPDANDGVKVDEFTWRVGTNWQMTDDVFLYANASTGYKSPDFNTTLLFGDATAAIPTQPEKSFSLEAGAKLKLGPRVNLSTAVFRNLVKDKQATVTQIVNALPVARLFNFGDVEIYGAELELSGRVTDQLSVMLGAAVLNTEIKADPTTTYSTGPASVATPIDGNELPATPHFTANGLIRYDFDPTSVGQFAVQADFNYTAKQFFQVDNNDRDFQKGYGIGNLRAFWHDNDDKFNVQVFVENVTNTQYASYVVTPNGFDTRYTWWGTPRTWGVRAGVNF</sequence>
<keyword evidence="10 11" id="KW-0998">Cell outer membrane</keyword>
<name>A0ABV7D9W3_9PROT</name>
<evidence type="ECO:0000256" key="12">
    <source>
        <dbReference type="RuleBase" id="RU003357"/>
    </source>
</evidence>
<dbReference type="RefSeq" id="WP_194214400.1">
    <property type="nucleotide sequence ID" value="NZ_CP061205.1"/>
</dbReference>
<dbReference type="InterPro" id="IPR039426">
    <property type="entry name" value="TonB-dep_rcpt-like"/>
</dbReference>
<evidence type="ECO:0000256" key="13">
    <source>
        <dbReference type="SAM" id="SignalP"/>
    </source>
</evidence>
<keyword evidence="3 11" id="KW-1134">Transmembrane beta strand</keyword>
<dbReference type="Pfam" id="PF00593">
    <property type="entry name" value="TonB_dep_Rec_b-barrel"/>
    <property type="match status" value="1"/>
</dbReference>
<keyword evidence="7" id="KW-0406">Ion transport</keyword>
<dbReference type="Pfam" id="PF07715">
    <property type="entry name" value="Plug"/>
    <property type="match status" value="1"/>
</dbReference>
<dbReference type="Proteomes" id="UP001595444">
    <property type="component" value="Unassembled WGS sequence"/>
</dbReference>
<evidence type="ECO:0000256" key="3">
    <source>
        <dbReference type="ARBA" id="ARBA00022452"/>
    </source>
</evidence>
<keyword evidence="4" id="KW-0410">Iron transport</keyword>
<evidence type="ECO:0000256" key="7">
    <source>
        <dbReference type="ARBA" id="ARBA00023065"/>
    </source>
</evidence>
<dbReference type="InterPro" id="IPR012910">
    <property type="entry name" value="Plug_dom"/>
</dbReference>
<gene>
    <name evidence="16" type="ORF">ACFOKA_17930</name>
</gene>
<comment type="subcellular location">
    <subcellularLocation>
        <location evidence="1 11">Cell outer membrane</location>
        <topology evidence="1 11">Multi-pass membrane protein</topology>
    </subcellularLocation>
</comment>
<evidence type="ECO:0000256" key="9">
    <source>
        <dbReference type="ARBA" id="ARBA00023136"/>
    </source>
</evidence>
<accession>A0ABV7D9W3</accession>
<evidence type="ECO:0000256" key="6">
    <source>
        <dbReference type="ARBA" id="ARBA00023004"/>
    </source>
</evidence>
<proteinExistence type="inferred from homology"/>
<feature type="chain" id="PRO_5046555711" evidence="13">
    <location>
        <begin position="26"/>
        <end position="733"/>
    </location>
</feature>
<dbReference type="EMBL" id="JBHRSL010000028">
    <property type="protein sequence ID" value="MFC3053784.1"/>
    <property type="molecule type" value="Genomic_DNA"/>
</dbReference>
<dbReference type="CDD" id="cd01347">
    <property type="entry name" value="ligand_gated_channel"/>
    <property type="match status" value="1"/>
</dbReference>
<dbReference type="InterPro" id="IPR036942">
    <property type="entry name" value="Beta-barrel_TonB_sf"/>
</dbReference>
<keyword evidence="9 11" id="KW-0472">Membrane</keyword>
<evidence type="ECO:0000256" key="1">
    <source>
        <dbReference type="ARBA" id="ARBA00004571"/>
    </source>
</evidence>
<dbReference type="PANTHER" id="PTHR32552">
    <property type="entry name" value="FERRICHROME IRON RECEPTOR-RELATED"/>
    <property type="match status" value="1"/>
</dbReference>
<feature type="domain" description="TonB-dependent receptor-like beta-barrel" evidence="14">
    <location>
        <begin position="297"/>
        <end position="697"/>
    </location>
</feature>
<comment type="similarity">
    <text evidence="11 12">Belongs to the TonB-dependent receptor family.</text>
</comment>
<dbReference type="SUPFAM" id="SSF56935">
    <property type="entry name" value="Porins"/>
    <property type="match status" value="1"/>
</dbReference>
<evidence type="ECO:0000256" key="2">
    <source>
        <dbReference type="ARBA" id="ARBA00022448"/>
    </source>
</evidence>
<feature type="signal peptide" evidence="13">
    <location>
        <begin position="1"/>
        <end position="25"/>
    </location>
</feature>
<keyword evidence="13" id="KW-0732">Signal</keyword>
<evidence type="ECO:0000259" key="15">
    <source>
        <dbReference type="Pfam" id="PF07715"/>
    </source>
</evidence>
<keyword evidence="2 11" id="KW-0813">Transport</keyword>
<evidence type="ECO:0000259" key="14">
    <source>
        <dbReference type="Pfam" id="PF00593"/>
    </source>
</evidence>
<organism evidence="16 17">
    <name type="scientific">Kordiimonas pumila</name>
    <dbReference type="NCBI Taxonomy" id="2161677"/>
    <lineage>
        <taxon>Bacteria</taxon>
        <taxon>Pseudomonadati</taxon>
        <taxon>Pseudomonadota</taxon>
        <taxon>Alphaproteobacteria</taxon>
        <taxon>Kordiimonadales</taxon>
        <taxon>Kordiimonadaceae</taxon>
        <taxon>Kordiimonas</taxon>
    </lineage>
</organism>
<protein>
    <submittedName>
        <fullName evidence="16">TonB-dependent receptor</fullName>
    </submittedName>
</protein>
<reference evidence="17" key="1">
    <citation type="journal article" date="2019" name="Int. J. Syst. Evol. Microbiol.">
        <title>The Global Catalogue of Microorganisms (GCM) 10K type strain sequencing project: providing services to taxonomists for standard genome sequencing and annotation.</title>
        <authorList>
            <consortium name="The Broad Institute Genomics Platform"/>
            <consortium name="The Broad Institute Genome Sequencing Center for Infectious Disease"/>
            <person name="Wu L."/>
            <person name="Ma J."/>
        </authorList>
    </citation>
    <scope>NUCLEOTIDE SEQUENCE [LARGE SCALE GENOMIC DNA]</scope>
    <source>
        <strain evidence="17">KCTC 62164</strain>
    </source>
</reference>
<keyword evidence="17" id="KW-1185">Reference proteome</keyword>
<dbReference type="PROSITE" id="PS52016">
    <property type="entry name" value="TONB_DEPENDENT_REC_3"/>
    <property type="match status" value="1"/>
</dbReference>
<keyword evidence="8 12" id="KW-0798">TonB box</keyword>
<feature type="domain" description="TonB-dependent receptor plug" evidence="15">
    <location>
        <begin position="49"/>
        <end position="152"/>
    </location>
</feature>
<evidence type="ECO:0000313" key="16">
    <source>
        <dbReference type="EMBL" id="MFC3053784.1"/>
    </source>
</evidence>
<dbReference type="Gene3D" id="2.40.170.20">
    <property type="entry name" value="TonB-dependent receptor, beta-barrel domain"/>
    <property type="match status" value="1"/>
</dbReference>
<evidence type="ECO:0000313" key="17">
    <source>
        <dbReference type="Proteomes" id="UP001595444"/>
    </source>
</evidence>
<dbReference type="PANTHER" id="PTHR32552:SF81">
    <property type="entry name" value="TONB-DEPENDENT OUTER MEMBRANE RECEPTOR"/>
    <property type="match status" value="1"/>
</dbReference>
<evidence type="ECO:0000256" key="5">
    <source>
        <dbReference type="ARBA" id="ARBA00022692"/>
    </source>
</evidence>
<keyword evidence="5 11" id="KW-0812">Transmembrane</keyword>
<evidence type="ECO:0000256" key="4">
    <source>
        <dbReference type="ARBA" id="ARBA00022496"/>
    </source>
</evidence>
<keyword evidence="6" id="KW-0408">Iron</keyword>
<evidence type="ECO:0000256" key="11">
    <source>
        <dbReference type="PROSITE-ProRule" id="PRU01360"/>
    </source>
</evidence>
<evidence type="ECO:0000256" key="10">
    <source>
        <dbReference type="ARBA" id="ARBA00023237"/>
    </source>
</evidence>
<comment type="caution">
    <text evidence="16">The sequence shown here is derived from an EMBL/GenBank/DDBJ whole genome shotgun (WGS) entry which is preliminary data.</text>
</comment>
<dbReference type="InterPro" id="IPR000531">
    <property type="entry name" value="Beta-barrel_TonB"/>
</dbReference>